<evidence type="ECO:0000313" key="8">
    <source>
        <dbReference type="Proteomes" id="UP000075886"/>
    </source>
</evidence>
<dbReference type="Pfam" id="PF25396">
    <property type="entry name" value="ZNFX1"/>
    <property type="match status" value="1"/>
</dbReference>
<feature type="domain" description="DNA2/NAM7 helicase helicase" evidence="4">
    <location>
        <begin position="660"/>
        <end position="887"/>
    </location>
</feature>
<evidence type="ECO:0000259" key="3">
    <source>
        <dbReference type="Pfam" id="PF10241"/>
    </source>
</evidence>
<reference evidence="8" key="1">
    <citation type="submission" date="2014-01" db="EMBL/GenBank/DDBJ databases">
        <title>The Genome Sequence of Anopheles farauti FAR1 (V2).</title>
        <authorList>
            <consortium name="The Broad Institute Genomics Platform"/>
            <person name="Neafsey D.E."/>
            <person name="Besansky N."/>
            <person name="Howell P."/>
            <person name="Walton C."/>
            <person name="Young S.K."/>
            <person name="Zeng Q."/>
            <person name="Gargeya S."/>
            <person name="Fitzgerald M."/>
            <person name="Haas B."/>
            <person name="Abouelleil A."/>
            <person name="Allen A.W."/>
            <person name="Alvarado L."/>
            <person name="Arachchi H.M."/>
            <person name="Berlin A.M."/>
            <person name="Chapman S.B."/>
            <person name="Gainer-Dewar J."/>
            <person name="Goldberg J."/>
            <person name="Griggs A."/>
            <person name="Gujja S."/>
            <person name="Hansen M."/>
            <person name="Howarth C."/>
            <person name="Imamovic A."/>
            <person name="Ireland A."/>
            <person name="Larimer J."/>
            <person name="McCowan C."/>
            <person name="Murphy C."/>
            <person name="Pearson M."/>
            <person name="Poon T.W."/>
            <person name="Priest M."/>
            <person name="Roberts A."/>
            <person name="Saif S."/>
            <person name="Shea T."/>
            <person name="Sisk P."/>
            <person name="Sykes S."/>
            <person name="Wortman J."/>
            <person name="Nusbaum C."/>
            <person name="Birren B."/>
        </authorList>
    </citation>
    <scope>NUCLEOTIDE SEQUENCE [LARGE SCALE GENOMIC DNA]</scope>
    <source>
        <strain evidence="8">FAR1</strain>
    </source>
</reference>
<feature type="domain" description="KxDL" evidence="3">
    <location>
        <begin position="37"/>
        <end position="121"/>
    </location>
</feature>
<feature type="region of interest" description="Disordered" evidence="2">
    <location>
        <begin position="149"/>
        <end position="193"/>
    </location>
</feature>
<feature type="domain" description="DNA2/NAM7 helicase-like C-terminal" evidence="5">
    <location>
        <begin position="899"/>
        <end position="1091"/>
    </location>
</feature>
<dbReference type="EMBL" id="AXCN02000488">
    <property type="status" value="NOT_ANNOTATED_CDS"/>
    <property type="molecule type" value="Genomic_DNA"/>
</dbReference>
<dbReference type="CDD" id="cd17936">
    <property type="entry name" value="EEXXEc_NFX1"/>
    <property type="match status" value="1"/>
</dbReference>
<dbReference type="Pfam" id="PF13086">
    <property type="entry name" value="AAA_11"/>
    <property type="match status" value="1"/>
</dbReference>
<evidence type="ECO:0008006" key="9">
    <source>
        <dbReference type="Google" id="ProtNLM"/>
    </source>
</evidence>
<sequence length="1156" mass="130992">MMNSEMSSSMHSGRPESDFSIECFQNYTAPEVFVQGLAGLVNQTDVEVMIRAQKQMLQRFEKTNEMLLNCNALSASRLKIATDDFKKHTKLLHDMKKDLDYIFRKIRTIKTKIGNQYPGAFAEAEAKNKPISFDEEDEIDTATQAETLDEQKDHASGDGTLQDATPAKASSSSVKNDSSVVASGNDGENYLDSFENTATDRTAKFNLPKDAPGKYVQTIPVTKLKNFLENNTLSMFTDICVEKEHFIATLTKKTYGEDLLLILLKLMHELASVPLYETVKQLYAVLFDQQHFFSQLLKFFQQPEDGGKKKKQKSKVIRPTVSREEMMEALLDFLVDGKRQINPLHEHVLKFCDSLKQVLPENANSKLERLQLVMAEPVENYPANKISIYPAIKELKDDVGPWANLQHNLTQGCYRSVEHYLEVHLNLLKEDFLLPIRTGLEAYRKSIGNNSPSSWSCDVDQIRVHYPVKLLLPCTVSKHTAKEKLLLVDLDPAERGYGDVSKRYIRLGLHETKRFLIGSMVLFSSGPELNDLIVAVVSNRDDSELRNGYIYVELIRLEDRTTADVHTSDGVNVFNRPLLMIESDVFFEPYHQTFNALARLRQDNFPLKTYIVDLQQPKNELPNYGSLDKLPHVFRYNGVEFDLKTPNNWPAKELASAARMNESQFNAFRTALTNKFALIQGPPGTGKTFIGLRIVETLLANTQQQILLICRTNHALDQFLCGVLQYTKSVVRLGGQSKNPILDAYTVNSLLQEAVPHKRVRTCHYKATQEYLRLAERFDALQRREEMVSDGISQAMVQCMQELVDALRRIHELSQLSTMYLVKDVRVVAMTTTYAARNRTLLELLRTPIVVIEEAAEVLEAHIVSSLTQHTAQCILIGDHKQLRPTTSTYVLSSRYHMDLSLFERMINNRFRVDTLTVQHRMRPEMADLLRPTIYTVLTDDESVHAYGDVVGMGRNMFFVSHTITEDGSERSVNGGDEKSKTNIFECRYLIGLCKYLLAHEAYTQKDIVILTAYNGQLQKLQSEKQADPALRGVRVAVIDNYQGEESRIVLLSLVRSGKTSDTTIGFLAHENRICVALSRAREGLYIIGNMTLLARCSKTWASVDCTLRKQGAIGDSLPLRCVSHGQTVQVNDLEDFAILTTATEKRQCICSILKK</sequence>
<protein>
    <recommendedName>
        <fullName evidence="9">AAA+ ATPase domain-containing protein</fullName>
    </recommendedName>
</protein>
<dbReference type="SUPFAM" id="SSF52540">
    <property type="entry name" value="P-loop containing nucleoside triphosphate hydrolases"/>
    <property type="match status" value="1"/>
</dbReference>
<dbReference type="Proteomes" id="UP000075886">
    <property type="component" value="Unassembled WGS sequence"/>
</dbReference>
<dbReference type="InterPro" id="IPR041679">
    <property type="entry name" value="DNA2/NAM7-like_C"/>
</dbReference>
<proteinExistence type="inferred from homology"/>
<dbReference type="Pfam" id="PF10241">
    <property type="entry name" value="KxDL"/>
    <property type="match status" value="1"/>
</dbReference>
<dbReference type="InterPro" id="IPR027417">
    <property type="entry name" value="P-loop_NTPase"/>
</dbReference>
<feature type="domain" description="ZNFX1" evidence="6">
    <location>
        <begin position="507"/>
        <end position="583"/>
    </location>
</feature>
<evidence type="ECO:0000259" key="6">
    <source>
        <dbReference type="Pfam" id="PF25396"/>
    </source>
</evidence>
<dbReference type="VEuPathDB" id="VectorBase:AFAF010975"/>
<dbReference type="PANTHER" id="PTHR10887:SF341">
    <property type="entry name" value="NFX1-TYPE ZINC FINGER-CONTAINING PROTEIN 1"/>
    <property type="match status" value="1"/>
</dbReference>
<dbReference type="Pfam" id="PF13087">
    <property type="entry name" value="AAA_12"/>
    <property type="match status" value="1"/>
</dbReference>
<dbReference type="Gene3D" id="3.40.50.300">
    <property type="entry name" value="P-loop containing nucleotide triphosphate hydrolases"/>
    <property type="match status" value="2"/>
</dbReference>
<accession>A0A182QIN6</accession>
<evidence type="ECO:0000259" key="4">
    <source>
        <dbReference type="Pfam" id="PF13086"/>
    </source>
</evidence>
<dbReference type="GO" id="GO:0004386">
    <property type="term" value="F:helicase activity"/>
    <property type="evidence" value="ECO:0007669"/>
    <property type="project" value="InterPro"/>
</dbReference>
<dbReference type="PANTHER" id="PTHR10887">
    <property type="entry name" value="DNA2/NAM7 HELICASE FAMILY"/>
    <property type="match status" value="1"/>
</dbReference>
<dbReference type="InterPro" id="IPR019371">
    <property type="entry name" value="KxDL_dom"/>
</dbReference>
<dbReference type="STRING" id="69004.A0A182QIN6"/>
<evidence type="ECO:0000259" key="5">
    <source>
        <dbReference type="Pfam" id="PF13087"/>
    </source>
</evidence>
<evidence type="ECO:0000256" key="2">
    <source>
        <dbReference type="SAM" id="MobiDB-lite"/>
    </source>
</evidence>
<evidence type="ECO:0000256" key="1">
    <source>
        <dbReference type="ARBA" id="ARBA00005913"/>
    </source>
</evidence>
<dbReference type="InterPro" id="IPR047187">
    <property type="entry name" value="SF1_C_Upf1"/>
</dbReference>
<dbReference type="GO" id="GO:0031380">
    <property type="term" value="C:nuclear RNA-directed RNA polymerase complex"/>
    <property type="evidence" value="ECO:0007669"/>
    <property type="project" value="TreeGrafter"/>
</dbReference>
<feature type="compositionally biased region" description="Low complexity" evidence="2">
    <location>
        <begin position="167"/>
        <end position="183"/>
    </location>
</feature>
<dbReference type="AlphaFoldDB" id="A0A182QIN6"/>
<reference evidence="7" key="2">
    <citation type="submission" date="2020-05" db="UniProtKB">
        <authorList>
            <consortium name="EnsemblMetazoa"/>
        </authorList>
    </citation>
    <scope>IDENTIFICATION</scope>
    <source>
        <strain evidence="7">FAR1</strain>
    </source>
</reference>
<dbReference type="EnsemblMetazoa" id="AFAF010975-RA">
    <property type="protein sequence ID" value="AFAF010975-PA"/>
    <property type="gene ID" value="AFAF010975"/>
</dbReference>
<evidence type="ECO:0000313" key="7">
    <source>
        <dbReference type="EnsemblMetazoa" id="AFAF010975-PA"/>
    </source>
</evidence>
<name>A0A182QIN6_9DIPT</name>
<dbReference type="InterPro" id="IPR041677">
    <property type="entry name" value="DNA2/NAM7_AAA_11"/>
</dbReference>
<comment type="similarity">
    <text evidence="1">Belongs to the KXD1 family.</text>
</comment>
<organism evidence="7 8">
    <name type="scientific">Anopheles farauti</name>
    <dbReference type="NCBI Taxonomy" id="69004"/>
    <lineage>
        <taxon>Eukaryota</taxon>
        <taxon>Metazoa</taxon>
        <taxon>Ecdysozoa</taxon>
        <taxon>Arthropoda</taxon>
        <taxon>Hexapoda</taxon>
        <taxon>Insecta</taxon>
        <taxon>Pterygota</taxon>
        <taxon>Neoptera</taxon>
        <taxon>Endopterygota</taxon>
        <taxon>Diptera</taxon>
        <taxon>Nematocera</taxon>
        <taxon>Culicoidea</taxon>
        <taxon>Culicidae</taxon>
        <taxon>Anophelinae</taxon>
        <taxon>Anopheles</taxon>
    </lineage>
</organism>
<dbReference type="CDD" id="cd18808">
    <property type="entry name" value="SF1_C_Upf1"/>
    <property type="match status" value="1"/>
</dbReference>
<dbReference type="GO" id="GO:0031048">
    <property type="term" value="P:regulatory ncRNA-mediated heterochromatin formation"/>
    <property type="evidence" value="ECO:0007669"/>
    <property type="project" value="TreeGrafter"/>
</dbReference>
<dbReference type="InterPro" id="IPR045055">
    <property type="entry name" value="DNA2/NAM7-like"/>
</dbReference>
<keyword evidence="8" id="KW-1185">Reference proteome</keyword>
<dbReference type="InterPro" id="IPR057373">
    <property type="entry name" value="ZNFX1"/>
</dbReference>